<evidence type="ECO:0000313" key="3">
    <source>
        <dbReference type="Proteomes" id="UP001228044"/>
    </source>
</evidence>
<keyword evidence="1" id="KW-0812">Transmembrane</keyword>
<evidence type="ECO:0000313" key="2">
    <source>
        <dbReference type="EMBL" id="MDN3922963.1"/>
    </source>
</evidence>
<evidence type="ECO:0000256" key="1">
    <source>
        <dbReference type="SAM" id="Phobius"/>
    </source>
</evidence>
<feature type="transmembrane region" description="Helical" evidence="1">
    <location>
        <begin position="344"/>
        <end position="367"/>
    </location>
</feature>
<feature type="transmembrane region" description="Helical" evidence="1">
    <location>
        <begin position="259"/>
        <end position="289"/>
    </location>
</feature>
<dbReference type="PANTHER" id="PTHR30188">
    <property type="entry name" value="ABC TRANSPORTER PERMEASE PROTEIN-RELATED"/>
    <property type="match status" value="1"/>
</dbReference>
<feature type="transmembrane region" description="Helical" evidence="1">
    <location>
        <begin position="309"/>
        <end position="332"/>
    </location>
</feature>
<proteinExistence type="predicted"/>
<dbReference type="Proteomes" id="UP001228044">
    <property type="component" value="Unassembled WGS sequence"/>
</dbReference>
<dbReference type="EMBL" id="JAUHHC010000006">
    <property type="protein sequence ID" value="MDN3922963.1"/>
    <property type="molecule type" value="Genomic_DNA"/>
</dbReference>
<comment type="caution">
    <text evidence="2">The sequence shown here is derived from an EMBL/GenBank/DDBJ whole genome shotgun (WGS) entry which is preliminary data.</text>
</comment>
<accession>A0ABT8DZH8</accession>
<keyword evidence="1" id="KW-1133">Transmembrane helix</keyword>
<dbReference type="RefSeq" id="WP_290361269.1">
    <property type="nucleotide sequence ID" value="NZ_JAUHHC010000006.1"/>
</dbReference>
<sequence length="372" mass="39694">MDAAALPTLETEPGADGGLVARLAGEWTLLPLRERFEELGERVAGLVRAGTQDWDLRGLSRLDNAGALLLWQAWGRQQPTRLAWLPEHESLFAQLSVPGLPRVRRRRMPEGLARLGPQLLALLDHLLDATRLLGQLALDGLQLARQPSLIAWRDISAHVYRTGAQALGITALVGFLVGVTLSYLTSRQLQNFGADIFVVNILGISVWRELGPLLAAILVAGRSGSAMTAQLGVMRVTQELDALSVMGISHTIRLVIPKLLALAVSLPLIVVWTSCMILLGGMVAAQATLGLEYVQFLQGLPAAVPAANLWLGLSKAVVFGLLIAFVACHFGLRIRPNSISLGAGTTDAVVSSITIVIIVDAIFAVAFSSVGL</sequence>
<reference evidence="2 3" key="1">
    <citation type="submission" date="2023-06" db="EMBL/GenBank/DDBJ databases">
        <title>Pelomonas sp. PFR6 16S ribosomal RNA gene Genome sequencing and assembly.</title>
        <authorList>
            <person name="Woo H."/>
        </authorList>
    </citation>
    <scope>NUCLEOTIDE SEQUENCE [LARGE SCALE GENOMIC DNA]</scope>
    <source>
        <strain evidence="2 3">PFR6</strain>
    </source>
</reference>
<protein>
    <submittedName>
        <fullName evidence="2">ABC transporter permease</fullName>
    </submittedName>
</protein>
<gene>
    <name evidence="2" type="ORF">QWJ38_21940</name>
</gene>
<organism evidence="2 3">
    <name type="scientific">Roseateles violae</name>
    <dbReference type="NCBI Taxonomy" id="3058042"/>
    <lineage>
        <taxon>Bacteria</taxon>
        <taxon>Pseudomonadati</taxon>
        <taxon>Pseudomonadota</taxon>
        <taxon>Betaproteobacteria</taxon>
        <taxon>Burkholderiales</taxon>
        <taxon>Sphaerotilaceae</taxon>
        <taxon>Roseateles</taxon>
    </lineage>
</organism>
<name>A0ABT8DZH8_9BURK</name>
<keyword evidence="3" id="KW-1185">Reference proteome</keyword>
<keyword evidence="1" id="KW-0472">Membrane</keyword>
<dbReference type="Pfam" id="PF02405">
    <property type="entry name" value="MlaE"/>
    <property type="match status" value="1"/>
</dbReference>
<dbReference type="InterPro" id="IPR030802">
    <property type="entry name" value="Permease_MalE"/>
</dbReference>
<feature type="transmembrane region" description="Helical" evidence="1">
    <location>
        <begin position="166"/>
        <end position="184"/>
    </location>
</feature>
<dbReference type="PANTHER" id="PTHR30188:SF3">
    <property type="entry name" value="ABC TRANSPORTER PERMEASE"/>
    <property type="match status" value="1"/>
</dbReference>